<feature type="transmembrane region" description="Helical" evidence="2">
    <location>
        <begin position="196"/>
        <end position="214"/>
    </location>
</feature>
<organism evidence="4 5">
    <name type="scientific">Aspergillus saccharolyticus JOP 1030-1</name>
    <dbReference type="NCBI Taxonomy" id="1450539"/>
    <lineage>
        <taxon>Eukaryota</taxon>
        <taxon>Fungi</taxon>
        <taxon>Dikarya</taxon>
        <taxon>Ascomycota</taxon>
        <taxon>Pezizomycotina</taxon>
        <taxon>Eurotiomycetes</taxon>
        <taxon>Eurotiomycetidae</taxon>
        <taxon>Eurotiales</taxon>
        <taxon>Aspergillaceae</taxon>
        <taxon>Aspergillus</taxon>
        <taxon>Aspergillus subgen. Circumdati</taxon>
    </lineage>
</organism>
<dbReference type="CDD" id="cd06257">
    <property type="entry name" value="DnaJ"/>
    <property type="match status" value="1"/>
</dbReference>
<feature type="domain" description="J" evidence="3">
    <location>
        <begin position="105"/>
        <end position="172"/>
    </location>
</feature>
<evidence type="ECO:0000313" key="5">
    <source>
        <dbReference type="Proteomes" id="UP000248349"/>
    </source>
</evidence>
<dbReference type="GO" id="GO:0036503">
    <property type="term" value="P:ERAD pathway"/>
    <property type="evidence" value="ECO:0007669"/>
    <property type="project" value="TreeGrafter"/>
</dbReference>
<dbReference type="SMART" id="SM00271">
    <property type="entry name" value="DnaJ"/>
    <property type="match status" value="1"/>
</dbReference>
<evidence type="ECO:0000256" key="1">
    <source>
        <dbReference type="ARBA" id="ARBA00023186"/>
    </source>
</evidence>
<dbReference type="PROSITE" id="PS50076">
    <property type="entry name" value="DNAJ_2"/>
    <property type="match status" value="1"/>
</dbReference>
<dbReference type="PANTHER" id="PTHR44360">
    <property type="entry name" value="DNAJ HOMOLOG SUBFAMILY B MEMBER 9"/>
    <property type="match status" value="1"/>
</dbReference>
<dbReference type="OrthoDB" id="436519at2759"/>
<dbReference type="InterPro" id="IPR036869">
    <property type="entry name" value="J_dom_sf"/>
</dbReference>
<dbReference type="Gene3D" id="1.10.287.110">
    <property type="entry name" value="DnaJ domain"/>
    <property type="match status" value="1"/>
</dbReference>
<sequence length="388" mass="43561">MASLLSYMGWAILPNVSLTFPPGVRLSETAMRHRNVSLTGHPRQYATSIAQSVYYGLTIRAGEPRPQPGTPRYARHRRRIFVLVVTSYLLYTLYETFHRVQIAGDFYKALGVSPLADERTIKLRFRRLAAQHHPDKIASGDGLRSDNYFVYLKLAQDTLLDPVRRFAYDRFGPSMLEWGEKKTMQEYMFAGLQRSVPQYVGGLVTIMILHFTWWSEWGRYWRFFTFAALVSLELALMTHPGALFFPASYLPDAVQGLLGISAMTSGFYLLPFQILTLAQRASVTLHIFISQVTPPEIGRRASSGADGQLHPQTMQRLGQLLQLSRATDGEATQLLQLGFAPFKGDREGVATLRKGMKEGLVLSGVRASPGVQQAVAEVTQRKKQGKTD</sequence>
<evidence type="ECO:0000256" key="2">
    <source>
        <dbReference type="SAM" id="Phobius"/>
    </source>
</evidence>
<dbReference type="AlphaFoldDB" id="A0A318ZQ13"/>
<dbReference type="EMBL" id="KZ821254">
    <property type="protein sequence ID" value="PYH42208.1"/>
    <property type="molecule type" value="Genomic_DNA"/>
</dbReference>
<keyword evidence="2" id="KW-0812">Transmembrane</keyword>
<dbReference type="GO" id="GO:0005783">
    <property type="term" value="C:endoplasmic reticulum"/>
    <property type="evidence" value="ECO:0007669"/>
    <property type="project" value="TreeGrafter"/>
</dbReference>
<name>A0A318ZQ13_9EURO</name>
<proteinExistence type="predicted"/>
<dbReference type="STRING" id="1450539.A0A318ZQ13"/>
<feature type="transmembrane region" description="Helical" evidence="2">
    <location>
        <begin position="226"/>
        <end position="247"/>
    </location>
</feature>
<keyword evidence="1" id="KW-0143">Chaperone</keyword>
<dbReference type="PRINTS" id="PR00625">
    <property type="entry name" value="JDOMAIN"/>
</dbReference>
<protein>
    <submittedName>
        <fullName evidence="4">Membrane associated DnaJ chaperone</fullName>
    </submittedName>
</protein>
<dbReference type="Pfam" id="PF00226">
    <property type="entry name" value="DnaJ"/>
    <property type="match status" value="1"/>
</dbReference>
<gene>
    <name evidence="4" type="ORF">BP01DRAFT_385712</name>
</gene>
<keyword evidence="5" id="KW-1185">Reference proteome</keyword>
<dbReference type="RefSeq" id="XP_025428190.1">
    <property type="nucleotide sequence ID" value="XM_025577627.1"/>
</dbReference>
<dbReference type="FunFam" id="1.10.287.110:FF:000104">
    <property type="entry name" value="Membrane associated DnaJ chaperone, putative"/>
    <property type="match status" value="1"/>
</dbReference>
<keyword evidence="2" id="KW-0472">Membrane</keyword>
<dbReference type="Proteomes" id="UP000248349">
    <property type="component" value="Unassembled WGS sequence"/>
</dbReference>
<evidence type="ECO:0000313" key="4">
    <source>
        <dbReference type="EMBL" id="PYH42208.1"/>
    </source>
</evidence>
<feature type="transmembrane region" description="Helical" evidence="2">
    <location>
        <begin position="253"/>
        <end position="270"/>
    </location>
</feature>
<accession>A0A318ZQ13</accession>
<dbReference type="InterPro" id="IPR051948">
    <property type="entry name" value="Hsp70_co-chaperone_J-domain"/>
</dbReference>
<dbReference type="GO" id="GO:0051087">
    <property type="term" value="F:protein-folding chaperone binding"/>
    <property type="evidence" value="ECO:0007669"/>
    <property type="project" value="TreeGrafter"/>
</dbReference>
<reference evidence="4 5" key="1">
    <citation type="submission" date="2016-12" db="EMBL/GenBank/DDBJ databases">
        <title>The genomes of Aspergillus section Nigri reveals drivers in fungal speciation.</title>
        <authorList>
            <consortium name="DOE Joint Genome Institute"/>
            <person name="Vesth T.C."/>
            <person name="Nybo J."/>
            <person name="Theobald S."/>
            <person name="Brandl J."/>
            <person name="Frisvad J.C."/>
            <person name="Nielsen K.F."/>
            <person name="Lyhne E.K."/>
            <person name="Kogle M.E."/>
            <person name="Kuo A."/>
            <person name="Riley R."/>
            <person name="Clum A."/>
            <person name="Nolan M."/>
            <person name="Lipzen A."/>
            <person name="Salamov A."/>
            <person name="Henrissat B."/>
            <person name="Wiebenga A."/>
            <person name="De Vries R.P."/>
            <person name="Grigoriev I.V."/>
            <person name="Mortensen U.H."/>
            <person name="Andersen M.R."/>
            <person name="Baker S.E."/>
        </authorList>
    </citation>
    <scope>NUCLEOTIDE SEQUENCE [LARGE SCALE GENOMIC DNA]</scope>
    <source>
        <strain evidence="4 5">JOP 1030-1</strain>
    </source>
</reference>
<keyword evidence="2" id="KW-1133">Transmembrane helix</keyword>
<dbReference type="PANTHER" id="PTHR44360:SF1">
    <property type="entry name" value="DNAJ HOMOLOG SUBFAMILY B MEMBER 9"/>
    <property type="match status" value="1"/>
</dbReference>
<dbReference type="InterPro" id="IPR001623">
    <property type="entry name" value="DnaJ_domain"/>
</dbReference>
<feature type="transmembrane region" description="Helical" evidence="2">
    <location>
        <begin position="80"/>
        <end position="97"/>
    </location>
</feature>
<dbReference type="SUPFAM" id="SSF46565">
    <property type="entry name" value="Chaperone J-domain"/>
    <property type="match status" value="1"/>
</dbReference>
<dbReference type="GeneID" id="37078856"/>
<dbReference type="GO" id="GO:0051787">
    <property type="term" value="F:misfolded protein binding"/>
    <property type="evidence" value="ECO:0007669"/>
    <property type="project" value="TreeGrafter"/>
</dbReference>
<evidence type="ECO:0000259" key="3">
    <source>
        <dbReference type="PROSITE" id="PS50076"/>
    </source>
</evidence>